<feature type="domain" description="Histidine kinase/HSP90-like ATPase" evidence="5">
    <location>
        <begin position="586"/>
        <end position="677"/>
    </location>
</feature>
<dbReference type="Gene3D" id="3.30.565.10">
    <property type="entry name" value="Histidine kinase-like ATPase, C-terminal domain"/>
    <property type="match status" value="1"/>
</dbReference>
<sequence>MSKPRVSTLVGGVFVALALAATVTSVVFEISIGAQRRASDGLEAGWISGLAGVALAVPGALMLRRVPRNAVGWFLCLGGLHWAVDGAAVAWVAYATTRSPVPAGTAESYWVYQRVGAGLLLWLPLLLLYYPDGRLPRGRWRWAALVSLGATAVLPLTLLFVPARIADAMDDGPAPAAAQGLSIDLLTLPLPDAAWQVLLRVGYAALPLSMLIPFAVVFRRYRAADGLERTRMRWLLWAGVVDVLVMLSALVLPQSWLGAGLFVAIAVTAGAIAVGVLQPQLIDIDRLLGGTVLYGSLATIVVLVDAGVLALVTTLLGDRGAALVGLLVVLVVYGPLRNRLWLLVQRVVLGRRHDPYRIISGLAEQLERSDSPEHQLLAVARSVAEAFRTPYVAVEVHRTGGQALLAEFGTAPAATQTLPITYRDETVGRLILAAGGYRAALSPRDERLLADVVRQAAAAARSSYLAAELQVSRERLVGAREEERRRVRRDLHDGLGPALGGVALRIDTARNLMRADGVRADALLKQAREDVSAALADVRRLVHDLRPPALDDVGLAGAVGQLAERLRTPKLATQVSADLPADLPAAVEVAAYRIASEALTNVAKHANATVCTVRLAADGETLVVEVADDGTGIAAGTPSGVGLVSLRERAAELGGRCEIECPASGGTVVRARLPLATTAVSS</sequence>
<dbReference type="PANTHER" id="PTHR24421">
    <property type="entry name" value="NITRATE/NITRITE SENSOR PROTEIN NARX-RELATED"/>
    <property type="match status" value="1"/>
</dbReference>
<feature type="transmembrane region" description="Helical" evidence="4">
    <location>
        <begin position="111"/>
        <end position="130"/>
    </location>
</feature>
<keyword evidence="3" id="KW-0902">Two-component regulatory system</keyword>
<keyword evidence="4" id="KW-0472">Membrane</keyword>
<keyword evidence="4" id="KW-0812">Transmembrane</keyword>
<feature type="transmembrane region" description="Helical" evidence="4">
    <location>
        <begin position="44"/>
        <end position="63"/>
    </location>
</feature>
<keyword evidence="2" id="KW-0418">Kinase</keyword>
<dbReference type="Proteomes" id="UP001500620">
    <property type="component" value="Unassembled WGS sequence"/>
</dbReference>
<dbReference type="InterPro" id="IPR036890">
    <property type="entry name" value="HATPase_C_sf"/>
</dbReference>
<reference evidence="7" key="1">
    <citation type="journal article" date="2019" name="Int. J. Syst. Evol. Microbiol.">
        <title>The Global Catalogue of Microorganisms (GCM) 10K type strain sequencing project: providing services to taxonomists for standard genome sequencing and annotation.</title>
        <authorList>
            <consortium name="The Broad Institute Genomics Platform"/>
            <consortium name="The Broad Institute Genome Sequencing Center for Infectious Disease"/>
            <person name="Wu L."/>
            <person name="Ma J."/>
        </authorList>
    </citation>
    <scope>NUCLEOTIDE SEQUENCE [LARGE SCALE GENOMIC DNA]</scope>
    <source>
        <strain evidence="7">JCM 17441</strain>
    </source>
</reference>
<dbReference type="SUPFAM" id="SSF55874">
    <property type="entry name" value="ATPase domain of HSP90 chaperone/DNA topoisomerase II/histidine kinase"/>
    <property type="match status" value="1"/>
</dbReference>
<feature type="transmembrane region" description="Helical" evidence="4">
    <location>
        <begin position="70"/>
        <end position="91"/>
    </location>
</feature>
<evidence type="ECO:0000259" key="5">
    <source>
        <dbReference type="SMART" id="SM00387"/>
    </source>
</evidence>
<keyword evidence="7" id="KW-1185">Reference proteome</keyword>
<name>A0ABP8DHB8_9ACTN</name>
<evidence type="ECO:0000256" key="4">
    <source>
        <dbReference type="SAM" id="Phobius"/>
    </source>
</evidence>
<dbReference type="Pfam" id="PF02518">
    <property type="entry name" value="HATPase_c"/>
    <property type="match status" value="1"/>
</dbReference>
<evidence type="ECO:0000256" key="2">
    <source>
        <dbReference type="ARBA" id="ARBA00022777"/>
    </source>
</evidence>
<dbReference type="Gene3D" id="1.20.5.1930">
    <property type="match status" value="1"/>
</dbReference>
<dbReference type="InterPro" id="IPR050482">
    <property type="entry name" value="Sensor_HK_TwoCompSys"/>
</dbReference>
<gene>
    <name evidence="6" type="ORF">GCM10022255_067200</name>
</gene>
<feature type="transmembrane region" description="Helical" evidence="4">
    <location>
        <begin position="291"/>
        <end position="313"/>
    </location>
</feature>
<evidence type="ECO:0000313" key="7">
    <source>
        <dbReference type="Proteomes" id="UP001500620"/>
    </source>
</evidence>
<dbReference type="InterPro" id="IPR011712">
    <property type="entry name" value="Sig_transdc_His_kin_sub3_dim/P"/>
</dbReference>
<feature type="transmembrane region" description="Helical" evidence="4">
    <location>
        <begin position="142"/>
        <end position="161"/>
    </location>
</feature>
<dbReference type="CDD" id="cd16917">
    <property type="entry name" value="HATPase_UhpB-NarQ-NarX-like"/>
    <property type="match status" value="1"/>
</dbReference>
<feature type="transmembrane region" description="Helical" evidence="4">
    <location>
        <begin position="319"/>
        <end position="336"/>
    </location>
</feature>
<feature type="transmembrane region" description="Helical" evidence="4">
    <location>
        <begin position="197"/>
        <end position="218"/>
    </location>
</feature>
<feature type="transmembrane region" description="Helical" evidence="4">
    <location>
        <begin position="234"/>
        <end position="252"/>
    </location>
</feature>
<feature type="transmembrane region" description="Helical" evidence="4">
    <location>
        <begin position="258"/>
        <end position="279"/>
    </location>
</feature>
<protein>
    <recommendedName>
        <fullName evidence="5">Histidine kinase/HSP90-like ATPase domain-containing protein</fullName>
    </recommendedName>
</protein>
<comment type="caution">
    <text evidence="6">The sequence shown here is derived from an EMBL/GenBank/DDBJ whole genome shotgun (WGS) entry which is preliminary data.</text>
</comment>
<accession>A0ABP8DHB8</accession>
<dbReference type="RefSeq" id="WP_345133044.1">
    <property type="nucleotide sequence ID" value="NZ_BAABAT010000023.1"/>
</dbReference>
<dbReference type="InterPro" id="IPR003594">
    <property type="entry name" value="HATPase_dom"/>
</dbReference>
<keyword evidence="4" id="KW-1133">Transmembrane helix</keyword>
<dbReference type="EMBL" id="BAABAT010000023">
    <property type="protein sequence ID" value="GAA4256034.1"/>
    <property type="molecule type" value="Genomic_DNA"/>
</dbReference>
<dbReference type="Pfam" id="PF07730">
    <property type="entry name" value="HisKA_3"/>
    <property type="match status" value="1"/>
</dbReference>
<evidence type="ECO:0000313" key="6">
    <source>
        <dbReference type="EMBL" id="GAA4256034.1"/>
    </source>
</evidence>
<keyword evidence="1" id="KW-0808">Transferase</keyword>
<proteinExistence type="predicted"/>
<dbReference type="SMART" id="SM00387">
    <property type="entry name" value="HATPase_c"/>
    <property type="match status" value="1"/>
</dbReference>
<evidence type="ECO:0000256" key="3">
    <source>
        <dbReference type="ARBA" id="ARBA00023012"/>
    </source>
</evidence>
<organism evidence="6 7">
    <name type="scientific">Dactylosporangium darangshiense</name>
    <dbReference type="NCBI Taxonomy" id="579108"/>
    <lineage>
        <taxon>Bacteria</taxon>
        <taxon>Bacillati</taxon>
        <taxon>Actinomycetota</taxon>
        <taxon>Actinomycetes</taxon>
        <taxon>Micromonosporales</taxon>
        <taxon>Micromonosporaceae</taxon>
        <taxon>Dactylosporangium</taxon>
    </lineage>
</organism>
<evidence type="ECO:0000256" key="1">
    <source>
        <dbReference type="ARBA" id="ARBA00022679"/>
    </source>
</evidence>